<sequence>MKLALLVSALAALAAPAVAQVPDASAVRLTGDSTAEDVAGTSAASKAILDYHNNLRSQWSAPAVQWDAGLAKQAQDAVNTCQVGGNQNLGWQTWYWAGSWGSRPRFTATEASAYWARGADAHKTGGGSNTDSFAIGVWKNQEAVGCAWKSGCKRGDWNGPTMTWLCLYDNQWDGSDANAKENVGPFKG</sequence>
<dbReference type="AlphaFoldDB" id="A0AAF1BLF6"/>
<dbReference type="InterPro" id="IPR001283">
    <property type="entry name" value="CRISP-related"/>
</dbReference>
<organism evidence="3 4">
    <name type="scientific">Vanrija pseudolonga</name>
    <dbReference type="NCBI Taxonomy" id="143232"/>
    <lineage>
        <taxon>Eukaryota</taxon>
        <taxon>Fungi</taxon>
        <taxon>Dikarya</taxon>
        <taxon>Basidiomycota</taxon>
        <taxon>Agaricomycotina</taxon>
        <taxon>Tremellomycetes</taxon>
        <taxon>Trichosporonales</taxon>
        <taxon>Trichosporonaceae</taxon>
        <taxon>Vanrija</taxon>
    </lineage>
</organism>
<evidence type="ECO:0000259" key="2">
    <source>
        <dbReference type="SMART" id="SM00198"/>
    </source>
</evidence>
<proteinExistence type="predicted"/>
<dbReference type="Gene3D" id="3.40.33.10">
    <property type="entry name" value="CAP"/>
    <property type="match status" value="1"/>
</dbReference>
<dbReference type="Pfam" id="PF00188">
    <property type="entry name" value="CAP"/>
    <property type="match status" value="1"/>
</dbReference>
<feature type="chain" id="PRO_5042222606" description="SCP domain-containing protein" evidence="1">
    <location>
        <begin position="20"/>
        <end position="188"/>
    </location>
</feature>
<dbReference type="GeneID" id="87812460"/>
<keyword evidence="4" id="KW-1185">Reference proteome</keyword>
<evidence type="ECO:0000313" key="3">
    <source>
        <dbReference type="EMBL" id="WOO85811.1"/>
    </source>
</evidence>
<dbReference type="SMART" id="SM00198">
    <property type="entry name" value="SCP"/>
    <property type="match status" value="1"/>
</dbReference>
<evidence type="ECO:0000313" key="4">
    <source>
        <dbReference type="Proteomes" id="UP000827549"/>
    </source>
</evidence>
<dbReference type="InterPro" id="IPR035940">
    <property type="entry name" value="CAP_sf"/>
</dbReference>
<dbReference type="Proteomes" id="UP000827549">
    <property type="component" value="Chromosome 7"/>
</dbReference>
<keyword evidence="1" id="KW-0732">Signal</keyword>
<dbReference type="RefSeq" id="XP_062631837.1">
    <property type="nucleotide sequence ID" value="XM_062775853.1"/>
</dbReference>
<gene>
    <name evidence="3" type="ORF">LOC62_07G009297</name>
</gene>
<dbReference type="EMBL" id="CP086720">
    <property type="protein sequence ID" value="WOO85811.1"/>
    <property type="molecule type" value="Genomic_DNA"/>
</dbReference>
<protein>
    <recommendedName>
        <fullName evidence="2">SCP domain-containing protein</fullName>
    </recommendedName>
</protein>
<dbReference type="PANTHER" id="PTHR10334">
    <property type="entry name" value="CYSTEINE-RICH SECRETORY PROTEIN-RELATED"/>
    <property type="match status" value="1"/>
</dbReference>
<feature type="signal peptide" evidence="1">
    <location>
        <begin position="1"/>
        <end position="19"/>
    </location>
</feature>
<evidence type="ECO:0000256" key="1">
    <source>
        <dbReference type="SAM" id="SignalP"/>
    </source>
</evidence>
<dbReference type="InterPro" id="IPR014044">
    <property type="entry name" value="CAP_dom"/>
</dbReference>
<name>A0AAF1BLF6_9TREE</name>
<accession>A0AAF1BLF6</accession>
<dbReference type="CDD" id="cd05380">
    <property type="entry name" value="CAP_euk"/>
    <property type="match status" value="1"/>
</dbReference>
<reference evidence="3" key="1">
    <citation type="submission" date="2023-10" db="EMBL/GenBank/DDBJ databases">
        <authorList>
            <person name="Noh H."/>
        </authorList>
    </citation>
    <scope>NUCLEOTIDE SEQUENCE</scope>
    <source>
        <strain evidence="3">DUCC4014</strain>
    </source>
</reference>
<dbReference type="SUPFAM" id="SSF55797">
    <property type="entry name" value="PR-1-like"/>
    <property type="match status" value="1"/>
</dbReference>
<feature type="domain" description="SCP" evidence="2">
    <location>
        <begin position="43"/>
        <end position="174"/>
    </location>
</feature>